<evidence type="ECO:0000256" key="1">
    <source>
        <dbReference type="ARBA" id="ARBA00006295"/>
    </source>
</evidence>
<dbReference type="OrthoDB" id="9813122at2"/>
<dbReference type="GO" id="GO:0005694">
    <property type="term" value="C:chromosome"/>
    <property type="evidence" value="ECO:0007669"/>
    <property type="project" value="TreeGrafter"/>
</dbReference>
<name>A0A4R6E2H3_SCAGO</name>
<proteinExistence type="inferred from homology"/>
<dbReference type="EMBL" id="SNVX01000018">
    <property type="protein sequence ID" value="TDN51514.1"/>
    <property type="molecule type" value="Genomic_DNA"/>
</dbReference>
<protein>
    <recommendedName>
        <fullName evidence="2">Uncharacterized protein YubM</fullName>
    </recommendedName>
</protein>
<dbReference type="FunFam" id="1.10.10.2830:FF:000001">
    <property type="entry name" value="Chromosome partitioning protein ParB"/>
    <property type="match status" value="1"/>
</dbReference>
<dbReference type="Pfam" id="PF17762">
    <property type="entry name" value="HTH_ParB"/>
    <property type="match status" value="1"/>
</dbReference>
<evidence type="ECO:0000256" key="2">
    <source>
        <dbReference type="ARBA" id="ARBA00074268"/>
    </source>
</evidence>
<accession>A0A4R6E2H3</accession>
<feature type="region of interest" description="Disordered" evidence="3">
    <location>
        <begin position="637"/>
        <end position="664"/>
    </location>
</feature>
<dbReference type="RefSeq" id="WP_133462111.1">
    <property type="nucleotide sequence ID" value="NZ_SNVX01000018.1"/>
</dbReference>
<evidence type="ECO:0000256" key="3">
    <source>
        <dbReference type="SAM" id="MobiDB-lite"/>
    </source>
</evidence>
<dbReference type="PANTHER" id="PTHR33375:SF7">
    <property type="entry name" value="CHROMOSOME 2-PARTITIONING PROTEIN PARB-RELATED"/>
    <property type="match status" value="1"/>
</dbReference>
<dbReference type="InterPro" id="IPR041468">
    <property type="entry name" value="HTH_ParB/Spo0J"/>
</dbReference>
<dbReference type="InterPro" id="IPR050336">
    <property type="entry name" value="Chromosome_partition/occlusion"/>
</dbReference>
<evidence type="ECO:0000259" key="4">
    <source>
        <dbReference type="SMART" id="SM00470"/>
    </source>
</evidence>
<feature type="compositionally biased region" description="Basic and acidic residues" evidence="3">
    <location>
        <begin position="650"/>
        <end position="664"/>
    </location>
</feature>
<dbReference type="SMART" id="SM00470">
    <property type="entry name" value="ParB"/>
    <property type="match status" value="1"/>
</dbReference>
<dbReference type="PANTHER" id="PTHR33375">
    <property type="entry name" value="CHROMOSOME-PARTITIONING PROTEIN PARB-RELATED"/>
    <property type="match status" value="1"/>
</dbReference>
<organism evidence="5 6">
    <name type="scientific">Scandinavium goeteborgense</name>
    <dbReference type="NCBI Taxonomy" id="1851514"/>
    <lineage>
        <taxon>Bacteria</taxon>
        <taxon>Pseudomonadati</taxon>
        <taxon>Pseudomonadota</taxon>
        <taxon>Gammaproteobacteria</taxon>
        <taxon>Enterobacterales</taxon>
        <taxon>Enterobacteriaceae</taxon>
        <taxon>Scandinavium</taxon>
    </lineage>
</organism>
<evidence type="ECO:0000313" key="6">
    <source>
        <dbReference type="Proteomes" id="UP000295530"/>
    </source>
</evidence>
<dbReference type="Gene3D" id="1.10.10.2830">
    <property type="match status" value="1"/>
</dbReference>
<dbReference type="Gene3D" id="3.90.1530.30">
    <property type="match status" value="1"/>
</dbReference>
<sequence>MSDTNTTAKAAKKSTAAKVSKADAAALKAALEAAQIQMVPLSALVKSPLNIRTVPYSDSSVRELADTIAAVGLLQNLVVHSLDDGGFGVAAGGRRLAAMQMLASEGKYLAEQAVAVKVIPASLAVVASLTENAQRVDMHPAEQIVGFRRLSESGKTPAQIGDALGFGFRHVQRMLKLAGLEPSVLEALAKDELTTEHCHALALESDPARQAEVLETARKSAWNGVPTVQGIRNLIIESDVSTTNPMFDFVGEAAFSDTDIRRDLFSENEGGYVDRVLLETKVMERLAEAAADIQRDEGWAWCQGQITKVKHYGEDRLRYTLMDKPDPVYLDGEALRLDALTVEYDSFDSHCDRTGEIELEITRIELAAEARAWTVEQKAGSGVVVSYDCGCLHIQRGVVLKTEEEAEQEEARVAAMTHVREPEPVDEISLPLLKKMSSERTLAVQATLMQQPQKAVALMAWTMCTHVFCYCHTTTHPFGLRVNVAHSSLVSNAPSGENGTAYVALMAEKSRLEALLPQGWAKDFTTFFTLDGQLLMSLMAYCTACSVNGVQGRECGHTSRSPLDALETALDFHLRDWWQPTKANFFSSLSKTQITDALNEAGHKGAACDVEKMKKGDAAERAEDVMAAGRWVPAWLKAPEVSDSGQDVTDESHSDSDDFTAHAA</sequence>
<reference evidence="5 6" key="1">
    <citation type="submission" date="2019-03" db="EMBL/GenBank/DDBJ databases">
        <title>Genomic analyses of the natural microbiome of Caenorhabditis elegans.</title>
        <authorList>
            <person name="Samuel B."/>
        </authorList>
    </citation>
    <scope>NUCLEOTIDE SEQUENCE [LARGE SCALE GENOMIC DNA]</scope>
    <source>
        <strain evidence="5 6">BIGb0156</strain>
    </source>
</reference>
<dbReference type="SUPFAM" id="SSF109709">
    <property type="entry name" value="KorB DNA-binding domain-like"/>
    <property type="match status" value="1"/>
</dbReference>
<gene>
    <name evidence="5" type="ORF">EC847_11843</name>
</gene>
<keyword evidence="6" id="KW-1185">Reference proteome</keyword>
<feature type="domain" description="ParB-like N-terminal" evidence="4">
    <location>
        <begin position="37"/>
        <end position="133"/>
    </location>
</feature>
<dbReference type="GO" id="GO:0007059">
    <property type="term" value="P:chromosome segregation"/>
    <property type="evidence" value="ECO:0007669"/>
    <property type="project" value="TreeGrafter"/>
</dbReference>
<dbReference type="Proteomes" id="UP000295530">
    <property type="component" value="Unassembled WGS sequence"/>
</dbReference>
<dbReference type="InterPro" id="IPR036086">
    <property type="entry name" value="ParB/Sulfiredoxin_sf"/>
</dbReference>
<dbReference type="AlphaFoldDB" id="A0A4R6E2H3"/>
<dbReference type="InterPro" id="IPR003115">
    <property type="entry name" value="ParB_N"/>
</dbReference>
<dbReference type="Pfam" id="PF02195">
    <property type="entry name" value="ParB_N"/>
    <property type="match status" value="1"/>
</dbReference>
<comment type="similarity">
    <text evidence="1">Belongs to the ParB family.</text>
</comment>
<dbReference type="SUPFAM" id="SSF110849">
    <property type="entry name" value="ParB/Sulfiredoxin"/>
    <property type="match status" value="1"/>
</dbReference>
<dbReference type="CDD" id="cd16406">
    <property type="entry name" value="ParB_N_like"/>
    <property type="match status" value="1"/>
</dbReference>
<comment type="caution">
    <text evidence="5">The sequence shown here is derived from an EMBL/GenBank/DDBJ whole genome shotgun (WGS) entry which is preliminary data.</text>
</comment>
<evidence type="ECO:0000313" key="5">
    <source>
        <dbReference type="EMBL" id="TDN51514.1"/>
    </source>
</evidence>